<dbReference type="Proteomes" id="UP000793456">
    <property type="component" value="Chromosome IX"/>
</dbReference>
<comment type="caution">
    <text evidence="1">The sequence shown here is derived from an EMBL/GenBank/DDBJ whole genome shotgun (WGS) entry which is preliminary data.</text>
</comment>
<dbReference type="EMBL" id="CM011682">
    <property type="protein sequence ID" value="TMS15591.1"/>
    <property type="molecule type" value="Genomic_DNA"/>
</dbReference>
<evidence type="ECO:0000313" key="1">
    <source>
        <dbReference type="EMBL" id="TMS15591.1"/>
    </source>
</evidence>
<reference evidence="1" key="1">
    <citation type="submission" date="2018-11" db="EMBL/GenBank/DDBJ databases">
        <title>The sequence and de novo assembly of Larimichthys crocea genome using PacBio and Hi-C technologies.</title>
        <authorList>
            <person name="Xu P."/>
            <person name="Chen B."/>
            <person name="Zhou Z."/>
            <person name="Ke Q."/>
            <person name="Wu Y."/>
            <person name="Bai H."/>
            <person name="Pu F."/>
        </authorList>
    </citation>
    <scope>NUCLEOTIDE SEQUENCE</scope>
    <source>
        <tissue evidence="1">Muscle</tissue>
    </source>
</reference>
<protein>
    <submittedName>
        <fullName evidence="1">Uncharacterized protein</fullName>
    </submittedName>
</protein>
<evidence type="ECO:0000313" key="2">
    <source>
        <dbReference type="Proteomes" id="UP000793456"/>
    </source>
</evidence>
<accession>A0ACD3R7S3</accession>
<gene>
    <name evidence="1" type="ORF">E3U43_022053</name>
</gene>
<name>A0ACD3R7S3_LARCR</name>
<proteinExistence type="predicted"/>
<keyword evidence="2" id="KW-1185">Reference proteome</keyword>
<organism evidence="1 2">
    <name type="scientific">Larimichthys crocea</name>
    <name type="common">Large yellow croaker</name>
    <name type="synonym">Pseudosciaena crocea</name>
    <dbReference type="NCBI Taxonomy" id="215358"/>
    <lineage>
        <taxon>Eukaryota</taxon>
        <taxon>Metazoa</taxon>
        <taxon>Chordata</taxon>
        <taxon>Craniata</taxon>
        <taxon>Vertebrata</taxon>
        <taxon>Euteleostomi</taxon>
        <taxon>Actinopterygii</taxon>
        <taxon>Neopterygii</taxon>
        <taxon>Teleostei</taxon>
        <taxon>Neoteleostei</taxon>
        <taxon>Acanthomorphata</taxon>
        <taxon>Eupercaria</taxon>
        <taxon>Sciaenidae</taxon>
        <taxon>Larimichthys</taxon>
    </lineage>
</organism>
<sequence length="113" mass="12327">MSILSSQASDASDASVTPMAPAVEAGHILSSSTSSYSVLEFIGEGCFGRVVRCQKLETKEVVAVKILKDIHDIEGTEKELSMLEHISVLNPDHTNVVKFFEWFDHMGQTCLAV</sequence>